<dbReference type="Gene3D" id="3.30.1070.10">
    <property type="entry name" value="Cell division topological specificity factor MinE"/>
    <property type="match status" value="1"/>
</dbReference>
<evidence type="ECO:0000256" key="1">
    <source>
        <dbReference type="ARBA" id="ARBA00008168"/>
    </source>
</evidence>
<dbReference type="GO" id="GO:0051301">
    <property type="term" value="P:cell division"/>
    <property type="evidence" value="ECO:0007669"/>
    <property type="project" value="UniProtKB-KW"/>
</dbReference>
<keyword evidence="6" id="KW-1185">Reference proteome</keyword>
<reference evidence="6" key="1">
    <citation type="journal article" date="2019" name="Int. J. Syst. Evol. Microbiol.">
        <title>The Global Catalogue of Microorganisms (GCM) 10K type strain sequencing project: providing services to taxonomists for standard genome sequencing and annotation.</title>
        <authorList>
            <consortium name="The Broad Institute Genomics Platform"/>
            <consortium name="The Broad Institute Genome Sequencing Center for Infectious Disease"/>
            <person name="Wu L."/>
            <person name="Ma J."/>
        </authorList>
    </citation>
    <scope>NUCLEOTIDE SEQUENCE [LARGE SCALE GENOMIC DNA]</scope>
    <source>
        <strain evidence="6">NBRC 103166</strain>
    </source>
</reference>
<keyword evidence="4 5" id="KW-0132">Cell division</keyword>
<dbReference type="Pfam" id="PF03776">
    <property type="entry name" value="MinE"/>
    <property type="match status" value="1"/>
</dbReference>
<dbReference type="Proteomes" id="UP001157353">
    <property type="component" value="Unassembled WGS sequence"/>
</dbReference>
<evidence type="ECO:0000256" key="3">
    <source>
        <dbReference type="ARBA" id="ARBA00025265"/>
    </source>
</evidence>
<protein>
    <recommendedName>
        <fullName evidence="2 4">Cell division topological specificity factor</fullName>
    </recommendedName>
</protein>
<evidence type="ECO:0000313" key="6">
    <source>
        <dbReference type="Proteomes" id="UP001157353"/>
    </source>
</evidence>
<dbReference type="NCBIfam" id="NF001422">
    <property type="entry name" value="PRK00296.1"/>
    <property type="match status" value="1"/>
</dbReference>
<dbReference type="NCBIfam" id="TIGR01215">
    <property type="entry name" value="minE"/>
    <property type="match status" value="1"/>
</dbReference>
<dbReference type="RefSeq" id="WP_284203205.1">
    <property type="nucleotide sequence ID" value="NZ_BSPQ01000002.1"/>
</dbReference>
<dbReference type="EMBL" id="BSPQ01000002">
    <property type="protein sequence ID" value="GLS90082.1"/>
    <property type="molecule type" value="Genomic_DNA"/>
</dbReference>
<gene>
    <name evidence="4 5" type="primary">minE</name>
    <name evidence="5" type="ORF">GCM10007916_11490</name>
</gene>
<dbReference type="InterPro" id="IPR005527">
    <property type="entry name" value="MinE"/>
</dbReference>
<sequence>MGLLQYFRKEAPKKGSAKLAKDRLQIIVAHEHSSAASPSYLPELQREIVAVIRKYMDISAQDVTCEFSDKAEDDISVLEVNVALPKNK</sequence>
<comment type="similarity">
    <text evidence="1 4">Belongs to the MinE family.</text>
</comment>
<comment type="function">
    <text evidence="3 4">Prevents the cell division inhibition by proteins MinC and MinD at internal division sites while permitting inhibition at polar sites. This ensures cell division at the proper site by restricting the formation of a division septum at the midpoint of the long axis of the cell.</text>
</comment>
<evidence type="ECO:0000256" key="2">
    <source>
        <dbReference type="ARBA" id="ARBA00020112"/>
    </source>
</evidence>
<evidence type="ECO:0000313" key="5">
    <source>
        <dbReference type="EMBL" id="GLS90082.1"/>
    </source>
</evidence>
<proteinExistence type="inferred from homology"/>
<evidence type="ECO:0000256" key="4">
    <source>
        <dbReference type="HAMAP-Rule" id="MF_00262"/>
    </source>
</evidence>
<dbReference type="SUPFAM" id="SSF55229">
    <property type="entry name" value="Cell division protein MinE topological specificity domain"/>
    <property type="match status" value="1"/>
</dbReference>
<comment type="caution">
    <text evidence="5">The sequence shown here is derived from an EMBL/GenBank/DDBJ whole genome shotgun (WGS) entry which is preliminary data.</text>
</comment>
<keyword evidence="4" id="KW-0131">Cell cycle</keyword>
<dbReference type="HAMAP" id="MF_00262">
    <property type="entry name" value="MinE"/>
    <property type="match status" value="1"/>
</dbReference>
<organism evidence="5 6">
    <name type="scientific">Psychromonas marina</name>
    <dbReference type="NCBI Taxonomy" id="88364"/>
    <lineage>
        <taxon>Bacteria</taxon>
        <taxon>Pseudomonadati</taxon>
        <taxon>Pseudomonadota</taxon>
        <taxon>Gammaproteobacteria</taxon>
        <taxon>Alteromonadales</taxon>
        <taxon>Psychromonadaceae</taxon>
        <taxon>Psychromonas</taxon>
    </lineage>
</organism>
<name>A0ABQ6DY64_9GAMM</name>
<accession>A0ABQ6DY64</accession>
<dbReference type="InterPro" id="IPR036707">
    <property type="entry name" value="MinE_sf"/>
</dbReference>